<dbReference type="EMBL" id="JASBWT010000001">
    <property type="protein sequence ID" value="KAJ9109073.1"/>
    <property type="molecule type" value="Genomic_DNA"/>
</dbReference>
<keyword evidence="2" id="KW-1185">Reference proteome</keyword>
<name>A0ACC2WBE0_9TREE</name>
<organism evidence="1 2">
    <name type="scientific">Naganishia friedmannii</name>
    <dbReference type="NCBI Taxonomy" id="89922"/>
    <lineage>
        <taxon>Eukaryota</taxon>
        <taxon>Fungi</taxon>
        <taxon>Dikarya</taxon>
        <taxon>Basidiomycota</taxon>
        <taxon>Agaricomycotina</taxon>
        <taxon>Tremellomycetes</taxon>
        <taxon>Filobasidiales</taxon>
        <taxon>Filobasidiaceae</taxon>
        <taxon>Naganishia</taxon>
    </lineage>
</organism>
<sequence length="739" mass="78340">MTDARCSDWEADTEDVDTAGNSQSAESIEGPNSMPTFQASSIAAPMETEEESKGRDEARAKTSTTVSQGKQQKQSEGVIDLEKLMNTIDMTRKVAMLQQRLTQASLQAQRSSSATMKQPHRTTSPFSPPRAIQPCPPSSAPNLRKRKSMASLSIVAPRDLDDSGATPRAHTAAPPLSPTRPSISRYSPGAGPLSPSYTVLRSPSSSAAASMHVLTSIASRRRQSGTGPESSFGNGNGASDQIAGHGPRVAFAYPRSPGGSSVQTIRSPSRGRYISSSGFPRFESSGYSEAGVGKREKNGIDEGSEMDVDDDTELLSSRKRAKNDDSAATNAPQTAPYRAPQPRKSSATLMPAFSSNTIYGVHHHSDIGSDTEPTYPYSTNRGVKKPRTASHSVDTRSSTLRNTISGYKHVETPGVGTSSPLRTTADSIVRSISGARIDMPFGTDASDVDAANGLMSMLGSAPATFNPSRHAGSAAETVRSPVNNHPPRPNDARIKVAKPRAASFASVLTLKGEVTQPIHRITSPTRVRRLQSEKTRHLASPSSSKGPANKFDFTTPFSSDEEKHKASASASDEDQQAAEAILFLAASPSPAIAHSSPAVKVPGSAVTTAESKVGRVLFDDAADETYSVSTERSLRGPSSLSQTMMFHQRQSVGESPLHQPPINNTSPSRDRFSRTLPPPLVLVYKTTSLPAATTANGPLTDVSVPLLTASTVVDAEHRATSPSEPTELLSPPHSDNSKP</sequence>
<accession>A0ACC2WBE0</accession>
<comment type="caution">
    <text evidence="1">The sequence shown here is derived from an EMBL/GenBank/DDBJ whole genome shotgun (WGS) entry which is preliminary data.</text>
</comment>
<reference evidence="1" key="1">
    <citation type="submission" date="2023-04" db="EMBL/GenBank/DDBJ databases">
        <title>Draft Genome sequencing of Naganishia species isolated from polar environments using Oxford Nanopore Technology.</title>
        <authorList>
            <person name="Leo P."/>
            <person name="Venkateswaran K."/>
        </authorList>
    </citation>
    <scope>NUCLEOTIDE SEQUENCE</scope>
    <source>
        <strain evidence="1">MNA-CCFEE 5423</strain>
    </source>
</reference>
<protein>
    <submittedName>
        <fullName evidence="1">Uncharacterized protein</fullName>
    </submittedName>
</protein>
<proteinExistence type="predicted"/>
<evidence type="ECO:0000313" key="1">
    <source>
        <dbReference type="EMBL" id="KAJ9109073.1"/>
    </source>
</evidence>
<evidence type="ECO:0000313" key="2">
    <source>
        <dbReference type="Proteomes" id="UP001227268"/>
    </source>
</evidence>
<gene>
    <name evidence="1" type="ORF">QFC21_000400</name>
</gene>
<dbReference type="Proteomes" id="UP001227268">
    <property type="component" value="Unassembled WGS sequence"/>
</dbReference>